<dbReference type="OrthoDB" id="293868at2759"/>
<protein>
    <submittedName>
        <fullName evidence="2">Calu-2</fullName>
    </submittedName>
</protein>
<dbReference type="InterPro" id="IPR011992">
    <property type="entry name" value="EF-hand-dom_pair"/>
</dbReference>
<reference evidence="2" key="2">
    <citation type="submission" date="2022-06" db="UniProtKB">
        <authorList>
            <consortium name="EnsemblMetazoa"/>
        </authorList>
    </citation>
    <scope>IDENTIFICATION</scope>
    <source>
        <strain evidence="2">PS312</strain>
    </source>
</reference>
<name>A0A2A6CCT4_PRIPA</name>
<accession>A0A8R1V2X6</accession>
<dbReference type="PROSITE" id="PS50222">
    <property type="entry name" value="EF_HAND_2"/>
    <property type="match status" value="2"/>
</dbReference>
<evidence type="ECO:0000313" key="2">
    <source>
        <dbReference type="EnsemblMetazoa" id="PPA45382.1"/>
    </source>
</evidence>
<keyword evidence="3" id="KW-1185">Reference proteome</keyword>
<evidence type="ECO:0000313" key="3">
    <source>
        <dbReference type="Proteomes" id="UP000005239"/>
    </source>
</evidence>
<evidence type="ECO:0000256" key="1">
    <source>
        <dbReference type="ARBA" id="ARBA00022837"/>
    </source>
</evidence>
<accession>A0A2A6CCT4</accession>
<reference evidence="3" key="1">
    <citation type="journal article" date="2008" name="Nat. Genet.">
        <title>The Pristionchus pacificus genome provides a unique perspective on nematode lifestyle and parasitism.</title>
        <authorList>
            <person name="Dieterich C."/>
            <person name="Clifton S.W."/>
            <person name="Schuster L.N."/>
            <person name="Chinwalla A."/>
            <person name="Delehaunty K."/>
            <person name="Dinkelacker I."/>
            <person name="Fulton L."/>
            <person name="Fulton R."/>
            <person name="Godfrey J."/>
            <person name="Minx P."/>
            <person name="Mitreva M."/>
            <person name="Roeseler W."/>
            <person name="Tian H."/>
            <person name="Witte H."/>
            <person name="Yang S.P."/>
            <person name="Wilson R.K."/>
            <person name="Sommer R.J."/>
        </authorList>
    </citation>
    <scope>NUCLEOTIDE SEQUENCE [LARGE SCALE GENOMIC DNA]</scope>
    <source>
        <strain evidence="3">PS312</strain>
    </source>
</reference>
<dbReference type="Pfam" id="PF13499">
    <property type="entry name" value="EF-hand_7"/>
    <property type="match status" value="1"/>
</dbReference>
<dbReference type="Pfam" id="PF13202">
    <property type="entry name" value="EF-hand_5"/>
    <property type="match status" value="1"/>
</dbReference>
<dbReference type="SUPFAM" id="SSF47473">
    <property type="entry name" value="EF-hand"/>
    <property type="match status" value="2"/>
</dbReference>
<keyword evidence="1" id="KW-0106">Calcium</keyword>
<dbReference type="GO" id="GO:0005509">
    <property type="term" value="F:calcium ion binding"/>
    <property type="evidence" value="ECO:0000318"/>
    <property type="project" value="GO_Central"/>
</dbReference>
<dbReference type="Proteomes" id="UP000005239">
    <property type="component" value="Unassembled WGS sequence"/>
</dbReference>
<sequence length="286" mass="32628">MRWIVFIIAISSVYGEKERVEDGGMASKIRSHRDHHIDAQAIIGSRKEADAMGSLSTEESKKRLVAVAKKIDEDKDGKMIAEDGERRISKEELTKWIVKAIKAVDEEEADERMREVDVNGDSLKLLSEDEKYFKAADLDKDGLLTRAEFAAFLTPENYEHMHAVLAELTSAEKDEDGDGAISLKEYLGEMSESPHSEWYKVEAERFSKEYDLNGDGVLIGDEVTKWLIPNVEETAKSENDHIFERADIDKDGYLSYEEVSNQYELFVESEATRYGQHLDEIRHDEL</sequence>
<dbReference type="PANTHER" id="PTHR10827">
    <property type="entry name" value="RETICULOCALBIN"/>
    <property type="match status" value="1"/>
</dbReference>
<dbReference type="PROSITE" id="PS00018">
    <property type="entry name" value="EF_HAND_1"/>
    <property type="match status" value="3"/>
</dbReference>
<proteinExistence type="predicted"/>
<dbReference type="SMART" id="SM00054">
    <property type="entry name" value="EFh"/>
    <property type="match status" value="3"/>
</dbReference>
<gene>
    <name evidence="2" type="primary">WBGene00283751</name>
</gene>
<dbReference type="EnsemblMetazoa" id="PPA45382.1">
    <property type="protein sequence ID" value="PPA45382.1"/>
    <property type="gene ID" value="WBGene00283751"/>
</dbReference>
<dbReference type="InterPro" id="IPR018247">
    <property type="entry name" value="EF_Hand_1_Ca_BS"/>
</dbReference>
<organism evidence="2 3">
    <name type="scientific">Pristionchus pacificus</name>
    <name type="common">Parasitic nematode worm</name>
    <dbReference type="NCBI Taxonomy" id="54126"/>
    <lineage>
        <taxon>Eukaryota</taxon>
        <taxon>Metazoa</taxon>
        <taxon>Ecdysozoa</taxon>
        <taxon>Nematoda</taxon>
        <taxon>Chromadorea</taxon>
        <taxon>Rhabditida</taxon>
        <taxon>Rhabditina</taxon>
        <taxon>Diplogasteromorpha</taxon>
        <taxon>Diplogasteroidea</taxon>
        <taxon>Neodiplogasteridae</taxon>
        <taxon>Pristionchus</taxon>
    </lineage>
</organism>
<dbReference type="PANTHER" id="PTHR10827:SF95">
    <property type="entry name" value="LD34388P"/>
    <property type="match status" value="1"/>
</dbReference>
<dbReference type="GO" id="GO:0005783">
    <property type="term" value="C:endoplasmic reticulum"/>
    <property type="evidence" value="ECO:0000318"/>
    <property type="project" value="GO_Central"/>
</dbReference>
<dbReference type="AlphaFoldDB" id="A0A2A6CCT4"/>
<dbReference type="InterPro" id="IPR002048">
    <property type="entry name" value="EF_hand_dom"/>
</dbReference>
<dbReference type="Gene3D" id="1.10.238.10">
    <property type="entry name" value="EF-hand"/>
    <property type="match status" value="3"/>
</dbReference>